<dbReference type="EMBL" id="BK015391">
    <property type="protein sequence ID" value="DAE04616.1"/>
    <property type="molecule type" value="Genomic_DNA"/>
</dbReference>
<organism evidence="1">
    <name type="scientific">Myoviridae sp. ctvns3</name>
    <dbReference type="NCBI Taxonomy" id="2825204"/>
    <lineage>
        <taxon>Viruses</taxon>
        <taxon>Duplodnaviria</taxon>
        <taxon>Heunggongvirae</taxon>
        <taxon>Uroviricota</taxon>
        <taxon>Caudoviricetes</taxon>
    </lineage>
</organism>
<sequence>MPTFCPQTSKLCYFCIGYQTIYKMPTTTVTMLLWVGIKIHKMICKYILCNKSKSMRKR</sequence>
<accession>A0A8S5PD67</accession>
<name>A0A8S5PD67_9CAUD</name>
<evidence type="ECO:0000313" key="1">
    <source>
        <dbReference type="EMBL" id="DAE04616.1"/>
    </source>
</evidence>
<proteinExistence type="predicted"/>
<protein>
    <submittedName>
        <fullName evidence="1">Uncharacterized protein</fullName>
    </submittedName>
</protein>
<reference evidence="1" key="1">
    <citation type="journal article" date="2021" name="Proc. Natl. Acad. Sci. U.S.A.">
        <title>A Catalog of Tens of Thousands of Viruses from Human Metagenomes Reveals Hidden Associations with Chronic Diseases.</title>
        <authorList>
            <person name="Tisza M.J."/>
            <person name="Buck C.B."/>
        </authorList>
    </citation>
    <scope>NUCLEOTIDE SEQUENCE</scope>
    <source>
        <strain evidence="1">Ctvns3</strain>
    </source>
</reference>